<dbReference type="GO" id="GO:0004806">
    <property type="term" value="F:triacylglycerol lipase activity"/>
    <property type="evidence" value="ECO:0007669"/>
    <property type="project" value="TreeGrafter"/>
</dbReference>
<dbReference type="Proteomes" id="UP000466517">
    <property type="component" value="Chromosome"/>
</dbReference>
<dbReference type="KEGG" id="mmag:MMAD_07560"/>
<keyword evidence="3" id="KW-0378">Hydrolase</keyword>
<dbReference type="AlphaFoldDB" id="A0A7I7XCW2"/>
<dbReference type="PANTHER" id="PTHR37981">
    <property type="entry name" value="LIPASE 2"/>
    <property type="match status" value="1"/>
</dbReference>
<name>A0A7I7XCW2_9MYCO</name>
<protein>
    <submittedName>
        <fullName evidence="3">Hydrolase</fullName>
    </submittedName>
</protein>
<sequence length="254" mass="26291">MTGRYVALGSSMAAGPGIRPRASGAPLAAGRSAGNYAHLVARQLSHDLVDVTFSGATTANVLTERQHGAPPQVSALTGAEDLVTVTIGGNDVGYVPYLVAAGLPAWVRSVPVVGRAVRGQLDVAARDAALAAVGESLRTVGRELRRRAPTARVLFVDYLTLVPPAGTAEVPFTEEQLHTAQRISDTLEQLTAAAAADTGCELVRAGDAGRAHHPWSDAPWTTRFGLPLPGRPAPLHPNAAGMRAVADLIIGQLA</sequence>
<dbReference type="GO" id="GO:0019433">
    <property type="term" value="P:triglyceride catabolic process"/>
    <property type="evidence" value="ECO:0007669"/>
    <property type="project" value="TreeGrafter"/>
</dbReference>
<feature type="active site" description="Nucleophile" evidence="1">
    <location>
        <position position="11"/>
    </location>
</feature>
<evidence type="ECO:0000259" key="2">
    <source>
        <dbReference type="Pfam" id="PF13472"/>
    </source>
</evidence>
<reference evidence="3 4" key="1">
    <citation type="journal article" date="2019" name="Emerg. Microbes Infect.">
        <title>Comprehensive subspecies identification of 175 nontuberculous mycobacteria species based on 7547 genomic profiles.</title>
        <authorList>
            <person name="Matsumoto Y."/>
            <person name="Kinjo T."/>
            <person name="Motooka D."/>
            <person name="Nabeya D."/>
            <person name="Jung N."/>
            <person name="Uechi K."/>
            <person name="Horii T."/>
            <person name="Iida T."/>
            <person name="Fujita J."/>
            <person name="Nakamura S."/>
        </authorList>
    </citation>
    <scope>NUCLEOTIDE SEQUENCE [LARGE SCALE GENOMIC DNA]</scope>
    <source>
        <strain evidence="3 4">JCM 13574</strain>
    </source>
</reference>
<dbReference type="InterPro" id="IPR013830">
    <property type="entry name" value="SGNH_hydro"/>
</dbReference>
<dbReference type="Gene3D" id="3.40.50.1110">
    <property type="entry name" value="SGNH hydrolase"/>
    <property type="match status" value="1"/>
</dbReference>
<feature type="active site" evidence="1">
    <location>
        <position position="236"/>
    </location>
</feature>
<evidence type="ECO:0000313" key="4">
    <source>
        <dbReference type="Proteomes" id="UP000466517"/>
    </source>
</evidence>
<dbReference type="EMBL" id="AP022610">
    <property type="protein sequence ID" value="BBZ26461.1"/>
    <property type="molecule type" value="Genomic_DNA"/>
</dbReference>
<evidence type="ECO:0000313" key="3">
    <source>
        <dbReference type="EMBL" id="BBZ26461.1"/>
    </source>
</evidence>
<dbReference type="Pfam" id="PF13472">
    <property type="entry name" value="Lipase_GDSL_2"/>
    <property type="match status" value="1"/>
</dbReference>
<organism evidence="3 4">
    <name type="scientific">Mycolicibacterium madagascariense</name>
    <dbReference type="NCBI Taxonomy" id="212765"/>
    <lineage>
        <taxon>Bacteria</taxon>
        <taxon>Bacillati</taxon>
        <taxon>Actinomycetota</taxon>
        <taxon>Actinomycetes</taxon>
        <taxon>Mycobacteriales</taxon>
        <taxon>Mycobacteriaceae</taxon>
        <taxon>Mycolicibacterium</taxon>
    </lineage>
</organism>
<gene>
    <name evidence="3" type="ORF">MMAD_07560</name>
</gene>
<accession>A0A7I7XCW2</accession>
<feature type="domain" description="SGNH hydrolase-type esterase" evidence="2">
    <location>
        <begin position="7"/>
        <end position="244"/>
    </location>
</feature>
<dbReference type="PANTHER" id="PTHR37981:SF1">
    <property type="entry name" value="SGNH HYDROLASE-TYPE ESTERASE DOMAIN-CONTAINING PROTEIN"/>
    <property type="match status" value="1"/>
</dbReference>
<dbReference type="InterPro" id="IPR037460">
    <property type="entry name" value="SEST-like"/>
</dbReference>
<proteinExistence type="predicted"/>
<dbReference type="InterPro" id="IPR036514">
    <property type="entry name" value="SGNH_hydro_sf"/>
</dbReference>
<keyword evidence="4" id="KW-1185">Reference proteome</keyword>
<evidence type="ECO:0000256" key="1">
    <source>
        <dbReference type="PIRSR" id="PIRSR637460-1"/>
    </source>
</evidence>
<dbReference type="SUPFAM" id="SSF52266">
    <property type="entry name" value="SGNH hydrolase"/>
    <property type="match status" value="1"/>
</dbReference>
<dbReference type="CDD" id="cd01823">
    <property type="entry name" value="SEST_like"/>
    <property type="match status" value="1"/>
</dbReference>